<sequence length="106" mass="11829">MINVNTEHIPGYTIVESLDIVRGSTVRARHLGRDIFAGLRNLVGGEVNEYTKLMAYAREQALQRMNDEAAKLEADAVINIRFMTSQVMQGCSEILVYGTAVKIKKD</sequence>
<dbReference type="STRING" id="1307839.L21SP5_01035"/>
<comment type="similarity">
    <text evidence="1 2">Belongs to the UPF0145 family.</text>
</comment>
<evidence type="ECO:0000313" key="3">
    <source>
        <dbReference type="EMBL" id="ALO14702.1"/>
    </source>
</evidence>
<evidence type="ECO:0000313" key="4">
    <source>
        <dbReference type="Proteomes" id="UP000064893"/>
    </source>
</evidence>
<dbReference type="PANTHER" id="PTHR34068:SF2">
    <property type="entry name" value="UPF0145 PROTEIN SCO3412"/>
    <property type="match status" value="1"/>
</dbReference>
<dbReference type="OrthoDB" id="9796448at2"/>
<dbReference type="InterPro" id="IPR035439">
    <property type="entry name" value="UPF0145_dom_sf"/>
</dbReference>
<accession>A0A0S2HXD6</accession>
<dbReference type="KEGG" id="blq:L21SP5_01035"/>
<reference evidence="3 4" key="1">
    <citation type="submission" date="2015-11" db="EMBL/GenBank/DDBJ databases">
        <title>Description and complete genome sequence of a novel strain predominating in hypersaline microbial mats and representing a new family of the Bacteriodetes phylum.</title>
        <authorList>
            <person name="Spring S."/>
            <person name="Bunk B."/>
            <person name="Sproer C."/>
            <person name="Klenk H.-P."/>
        </authorList>
    </citation>
    <scope>NUCLEOTIDE SEQUENCE [LARGE SCALE GENOMIC DNA]</scope>
    <source>
        <strain evidence="3 4">L21-Spi-D4</strain>
    </source>
</reference>
<keyword evidence="4" id="KW-1185">Reference proteome</keyword>
<dbReference type="AlphaFoldDB" id="A0A0S2HXD6"/>
<dbReference type="Gene3D" id="3.30.110.70">
    <property type="entry name" value="Hypothetical protein apc22750. Chain B"/>
    <property type="match status" value="1"/>
</dbReference>
<evidence type="ECO:0000256" key="1">
    <source>
        <dbReference type="ARBA" id="ARBA00010751"/>
    </source>
</evidence>
<name>A0A0S2HXD6_9BACT</name>
<dbReference type="SUPFAM" id="SSF117782">
    <property type="entry name" value="YbjQ-like"/>
    <property type="match status" value="1"/>
</dbReference>
<dbReference type="PANTHER" id="PTHR34068">
    <property type="entry name" value="UPF0145 PROTEIN YBJQ"/>
    <property type="match status" value="1"/>
</dbReference>
<organism evidence="3 4">
    <name type="scientific">Salinivirga cyanobacteriivorans</name>
    <dbReference type="NCBI Taxonomy" id="1307839"/>
    <lineage>
        <taxon>Bacteria</taxon>
        <taxon>Pseudomonadati</taxon>
        <taxon>Bacteroidota</taxon>
        <taxon>Bacteroidia</taxon>
        <taxon>Bacteroidales</taxon>
        <taxon>Salinivirgaceae</taxon>
        <taxon>Salinivirga</taxon>
    </lineage>
</organism>
<dbReference type="HAMAP" id="MF_00338">
    <property type="entry name" value="UPF0145"/>
    <property type="match status" value="1"/>
</dbReference>
<gene>
    <name evidence="3" type="ORF">L21SP5_01035</name>
</gene>
<dbReference type="Pfam" id="PF01906">
    <property type="entry name" value="YbjQ_1"/>
    <property type="match status" value="1"/>
</dbReference>
<dbReference type="InterPro" id="IPR002765">
    <property type="entry name" value="UPF0145_YbjQ-like"/>
</dbReference>
<dbReference type="EMBL" id="CP013118">
    <property type="protein sequence ID" value="ALO14702.1"/>
    <property type="molecule type" value="Genomic_DNA"/>
</dbReference>
<dbReference type="Proteomes" id="UP000064893">
    <property type="component" value="Chromosome"/>
</dbReference>
<dbReference type="RefSeq" id="WP_057952221.1">
    <property type="nucleotide sequence ID" value="NZ_CP013118.1"/>
</dbReference>
<evidence type="ECO:0000256" key="2">
    <source>
        <dbReference type="HAMAP-Rule" id="MF_00338"/>
    </source>
</evidence>
<protein>
    <recommendedName>
        <fullName evidence="2">UPF0145 protein L21SP5_01035</fullName>
    </recommendedName>
</protein>
<proteinExistence type="inferred from homology"/>